<dbReference type="Pfam" id="PF10277">
    <property type="entry name" value="Frag1"/>
    <property type="match status" value="1"/>
</dbReference>
<feature type="transmembrane region" description="Helical" evidence="1">
    <location>
        <begin position="254"/>
        <end position="274"/>
    </location>
</feature>
<evidence type="ECO:0000313" key="5">
    <source>
        <dbReference type="Proteomes" id="UP000807504"/>
    </source>
</evidence>
<dbReference type="Pfam" id="PF21530">
    <property type="entry name" value="Pif1_2B_dom"/>
    <property type="match status" value="1"/>
</dbReference>
<dbReference type="PANTHER" id="PTHR10492">
    <property type="match status" value="1"/>
</dbReference>
<dbReference type="Proteomes" id="UP000807504">
    <property type="component" value="Unassembled WGS sequence"/>
</dbReference>
<proteinExistence type="predicted"/>
<feature type="domain" description="DNA helicase Pif1-like 2B" evidence="3">
    <location>
        <begin position="108"/>
        <end position="153"/>
    </location>
</feature>
<evidence type="ECO:0000259" key="2">
    <source>
        <dbReference type="Pfam" id="PF10277"/>
    </source>
</evidence>
<dbReference type="InterPro" id="IPR019402">
    <property type="entry name" value="CWH43_N"/>
</dbReference>
<feature type="transmembrane region" description="Helical" evidence="1">
    <location>
        <begin position="342"/>
        <end position="362"/>
    </location>
</feature>
<protein>
    <recommendedName>
        <fullName evidence="6">ATP-dependent DNA helicase</fullName>
    </recommendedName>
</protein>
<evidence type="ECO:0008006" key="6">
    <source>
        <dbReference type="Google" id="ProtNLM"/>
    </source>
</evidence>
<reference evidence="4" key="2">
    <citation type="submission" date="2020-06" db="EMBL/GenBank/DDBJ databases">
        <authorList>
            <person name="Sheffer M."/>
        </authorList>
    </citation>
    <scope>NUCLEOTIDE SEQUENCE</scope>
</reference>
<keyword evidence="1" id="KW-0812">Transmembrane</keyword>
<dbReference type="PANTHER" id="PTHR10492:SF57">
    <property type="entry name" value="ATP-DEPENDENT DNA HELICASE"/>
    <property type="match status" value="1"/>
</dbReference>
<name>A0A8T0FRE4_ARGBR</name>
<dbReference type="AlphaFoldDB" id="A0A8T0FRE4"/>
<feature type="transmembrane region" description="Helical" evidence="1">
    <location>
        <begin position="417"/>
        <end position="439"/>
    </location>
</feature>
<evidence type="ECO:0000256" key="1">
    <source>
        <dbReference type="SAM" id="Phobius"/>
    </source>
</evidence>
<feature type="transmembrane region" description="Helical" evidence="1">
    <location>
        <begin position="465"/>
        <end position="489"/>
    </location>
</feature>
<dbReference type="EMBL" id="JABXBU010000011">
    <property type="protein sequence ID" value="KAF8791283.1"/>
    <property type="molecule type" value="Genomic_DNA"/>
</dbReference>
<sequence>MRALKTEREFSNWLLEVGEGKSGVTVMLPDVCYPSEQIPVKQLYGDLNFSPVMSQELKGRAILTVSNDAFIEINNQVLTCLPEETVIYEAVNNIVSNDPNDRLIFPVEFLNSLTPTGMSPYKLYSKPLCIIMLLRNLAPTKGLCNGTRLIGTKLQRNIIEAKCISSENDETYFIPRIPLYLQTEICHLNLNESSLQFVWLISTIHLTGFNGTIDMQEAIPLIEVSIPYIVKKNAVGLVFCACWNDHIALKWQKCGIFVALLVSFLSLALLLPYITMIAKKLLPAFLPLVSDAGGYPPCSGIFAICLIFAAFFSMILFPILYESIKHRNIHDWKFIKLANKGALIVITISFFGLIITACNPVGFTDVPNKFEWVMTVLGEHGVGASMIFIGVGLYQFFVGALWWYLPDASKTDRYIKLGFMGVYIILFLLTVYPLPAMVLEELGPHPFDFARMKKVSYDLPRVYSVSHMICSICEYAVCILSLINIALLYKDLQKVSLRVVLRHKSCTTEAEEPAPSIKLKTIS</sequence>
<keyword evidence="5" id="KW-1185">Reference proteome</keyword>
<feature type="domain" description="CWH43-like N-terminal" evidence="2">
    <location>
        <begin position="255"/>
        <end position="494"/>
    </location>
</feature>
<gene>
    <name evidence="4" type="ORF">HNY73_006171</name>
</gene>
<evidence type="ECO:0000313" key="4">
    <source>
        <dbReference type="EMBL" id="KAF8791283.1"/>
    </source>
</evidence>
<reference evidence="4" key="1">
    <citation type="journal article" date="2020" name="bioRxiv">
        <title>Chromosome-level reference genome of the European wasp spider Argiope bruennichi: a resource for studies on range expansion and evolutionary adaptation.</title>
        <authorList>
            <person name="Sheffer M.M."/>
            <person name="Hoppe A."/>
            <person name="Krehenwinkel H."/>
            <person name="Uhl G."/>
            <person name="Kuss A.W."/>
            <person name="Jensen L."/>
            <person name="Jensen C."/>
            <person name="Gillespie R.G."/>
            <person name="Hoff K.J."/>
            <person name="Prost S."/>
        </authorList>
    </citation>
    <scope>NUCLEOTIDE SEQUENCE</scope>
</reference>
<feature type="transmembrane region" description="Helical" evidence="1">
    <location>
        <begin position="294"/>
        <end position="321"/>
    </location>
</feature>
<organism evidence="4 5">
    <name type="scientific">Argiope bruennichi</name>
    <name type="common">Wasp spider</name>
    <name type="synonym">Aranea bruennichi</name>
    <dbReference type="NCBI Taxonomy" id="94029"/>
    <lineage>
        <taxon>Eukaryota</taxon>
        <taxon>Metazoa</taxon>
        <taxon>Ecdysozoa</taxon>
        <taxon>Arthropoda</taxon>
        <taxon>Chelicerata</taxon>
        <taxon>Arachnida</taxon>
        <taxon>Araneae</taxon>
        <taxon>Araneomorphae</taxon>
        <taxon>Entelegynae</taxon>
        <taxon>Araneoidea</taxon>
        <taxon>Araneidae</taxon>
        <taxon>Argiope</taxon>
    </lineage>
</organism>
<keyword evidence="1" id="KW-1133">Transmembrane helix</keyword>
<feature type="transmembrane region" description="Helical" evidence="1">
    <location>
        <begin position="382"/>
        <end position="405"/>
    </location>
</feature>
<dbReference type="InterPro" id="IPR049163">
    <property type="entry name" value="Pif1-like_2B_dom"/>
</dbReference>
<evidence type="ECO:0000259" key="3">
    <source>
        <dbReference type="Pfam" id="PF21530"/>
    </source>
</evidence>
<accession>A0A8T0FRE4</accession>
<keyword evidence="1" id="KW-0472">Membrane</keyword>
<comment type="caution">
    <text evidence="4">The sequence shown here is derived from an EMBL/GenBank/DDBJ whole genome shotgun (WGS) entry which is preliminary data.</text>
</comment>